<evidence type="ECO:0000313" key="3">
    <source>
        <dbReference type="Proteomes" id="UP000552038"/>
    </source>
</evidence>
<evidence type="ECO:0000256" key="1">
    <source>
        <dbReference type="SAM" id="Phobius"/>
    </source>
</evidence>
<keyword evidence="1" id="KW-0812">Transmembrane</keyword>
<sequence length="89" mass="10130">MKSKITLFIAFICSLILFIIGFRFISQSTDMGMDKAMLVLANYQNVQSDTTDIFGSFIHSAIWSYKIEGILLFLLGVVILFLVNPFRNK</sequence>
<keyword evidence="1" id="KW-0472">Membrane</keyword>
<keyword evidence="1" id="KW-1133">Transmembrane helix</keyword>
<name>A0AAP6ZY22_PAEAL</name>
<reference evidence="2 3" key="1">
    <citation type="submission" date="2020-05" db="EMBL/GenBank/DDBJ databases">
        <title>Whole genome sequencing and identification of novel metabolites from Paenibacillus alvei strain JR949.</title>
        <authorList>
            <person name="Rajendhran J."/>
            <person name="Sree Pranav P."/>
            <person name="Mahalakshmi B."/>
            <person name="Karthikeyan R."/>
        </authorList>
    </citation>
    <scope>NUCLEOTIDE SEQUENCE [LARGE SCALE GENOMIC DNA]</scope>
    <source>
        <strain evidence="2 3">JR949</strain>
    </source>
</reference>
<dbReference type="AlphaFoldDB" id="A0AAP6ZY22"/>
<dbReference type="RefSeq" id="WP_171417532.1">
    <property type="nucleotide sequence ID" value="NZ_JABFOR010000020.1"/>
</dbReference>
<feature type="transmembrane region" description="Helical" evidence="1">
    <location>
        <begin position="7"/>
        <end position="25"/>
    </location>
</feature>
<dbReference type="EMBL" id="JABFOR010000020">
    <property type="protein sequence ID" value="NOJ72048.1"/>
    <property type="molecule type" value="Genomic_DNA"/>
</dbReference>
<evidence type="ECO:0000313" key="2">
    <source>
        <dbReference type="EMBL" id="NOJ72048.1"/>
    </source>
</evidence>
<organism evidence="2 3">
    <name type="scientific">Paenibacillus alvei</name>
    <name type="common">Bacillus alvei</name>
    <dbReference type="NCBI Taxonomy" id="44250"/>
    <lineage>
        <taxon>Bacteria</taxon>
        <taxon>Bacillati</taxon>
        <taxon>Bacillota</taxon>
        <taxon>Bacilli</taxon>
        <taxon>Bacillales</taxon>
        <taxon>Paenibacillaceae</taxon>
        <taxon>Paenibacillus</taxon>
    </lineage>
</organism>
<feature type="transmembrane region" description="Helical" evidence="1">
    <location>
        <begin position="62"/>
        <end position="83"/>
    </location>
</feature>
<dbReference type="Proteomes" id="UP000552038">
    <property type="component" value="Unassembled WGS sequence"/>
</dbReference>
<proteinExistence type="predicted"/>
<comment type="caution">
    <text evidence="2">The sequence shown here is derived from an EMBL/GenBank/DDBJ whole genome shotgun (WGS) entry which is preliminary data.</text>
</comment>
<gene>
    <name evidence="2" type="ORF">HMI46_15970</name>
</gene>
<accession>A0AAP6ZY22</accession>
<protein>
    <submittedName>
        <fullName evidence="2">Uncharacterized protein</fullName>
    </submittedName>
</protein>